<keyword evidence="2" id="KW-0732">Signal</keyword>
<feature type="domain" description="Peptidase M6-like" evidence="3">
    <location>
        <begin position="299"/>
        <end position="354"/>
    </location>
</feature>
<dbReference type="InterPro" id="IPR008757">
    <property type="entry name" value="Peptidase_M6-like_domain"/>
</dbReference>
<dbReference type="GO" id="GO:0008233">
    <property type="term" value="F:peptidase activity"/>
    <property type="evidence" value="ECO:0007669"/>
    <property type="project" value="InterPro"/>
</dbReference>
<proteinExistence type="predicted"/>
<protein>
    <submittedName>
        <fullName evidence="4">Peptidase M6</fullName>
    </submittedName>
</protein>
<dbReference type="SUPFAM" id="SSF55486">
    <property type="entry name" value="Metalloproteases ('zincins'), catalytic domain"/>
    <property type="match status" value="1"/>
</dbReference>
<evidence type="ECO:0000256" key="1">
    <source>
        <dbReference type="SAM" id="MobiDB-lite"/>
    </source>
</evidence>
<evidence type="ECO:0000313" key="5">
    <source>
        <dbReference type="Proteomes" id="UP000250462"/>
    </source>
</evidence>
<dbReference type="Proteomes" id="UP000250462">
    <property type="component" value="Unassembled WGS sequence"/>
</dbReference>
<evidence type="ECO:0000259" key="3">
    <source>
        <dbReference type="Pfam" id="PF05547"/>
    </source>
</evidence>
<keyword evidence="5" id="KW-1185">Reference proteome</keyword>
<dbReference type="EMBL" id="QMIG01000019">
    <property type="protein sequence ID" value="RAW11577.1"/>
    <property type="molecule type" value="Genomic_DNA"/>
</dbReference>
<dbReference type="AlphaFoldDB" id="A0A329QGS6"/>
<dbReference type="GO" id="GO:0006508">
    <property type="term" value="P:proteolysis"/>
    <property type="evidence" value="ECO:0007669"/>
    <property type="project" value="InterPro"/>
</dbReference>
<feature type="chain" id="PRO_5016345298" evidence="2">
    <location>
        <begin position="28"/>
        <end position="777"/>
    </location>
</feature>
<evidence type="ECO:0000256" key="2">
    <source>
        <dbReference type="SAM" id="SignalP"/>
    </source>
</evidence>
<dbReference type="Pfam" id="PF05547">
    <property type="entry name" value="Peptidase_M6"/>
    <property type="match status" value="1"/>
</dbReference>
<accession>A0A329QGS6</accession>
<organism evidence="4 5">
    <name type="scientific">Phytoactinopolyspora halophila</name>
    <dbReference type="NCBI Taxonomy" id="1981511"/>
    <lineage>
        <taxon>Bacteria</taxon>
        <taxon>Bacillati</taxon>
        <taxon>Actinomycetota</taxon>
        <taxon>Actinomycetes</taxon>
        <taxon>Jiangellales</taxon>
        <taxon>Jiangellaceae</taxon>
        <taxon>Phytoactinopolyspora</taxon>
    </lineage>
</organism>
<reference evidence="4 5" key="1">
    <citation type="submission" date="2018-06" db="EMBL/GenBank/DDBJ databases">
        <title>Phytoactinopolyspora halophila sp. nov., a novel halophilic actinomycete isolated from a saline soil in China.</title>
        <authorList>
            <person name="Tang S.-K."/>
        </authorList>
    </citation>
    <scope>NUCLEOTIDE SEQUENCE [LARGE SCALE GENOMIC DNA]</scope>
    <source>
        <strain evidence="4 5">YIM 96934</strain>
    </source>
</reference>
<dbReference type="OrthoDB" id="5165286at2"/>
<evidence type="ECO:0000313" key="4">
    <source>
        <dbReference type="EMBL" id="RAW11577.1"/>
    </source>
</evidence>
<dbReference type="RefSeq" id="WP_112259347.1">
    <property type="nucleotide sequence ID" value="NZ_QMIG01000019.1"/>
</dbReference>
<name>A0A329QGS6_9ACTN</name>
<feature type="region of interest" description="Disordered" evidence="1">
    <location>
        <begin position="508"/>
        <end position="529"/>
    </location>
</feature>
<sequence length="777" mass="84125">MGWRASGVAGSVALTLSLLGGFGSASAQDLHATGDSPDPVVPPDPQQWVDQAEMTWDDYVSIRPEEWYSSETSQGSEEQWNSAFILLDYEDQPFLITEEPESHPFGNPQSGWEPVDSHEVNEWYEEYYTVPNEYNGGQTLHGYWMENTHGRLGIDVDVFGPYTLPGKVHEYGLAGWGRPVGDEEDSLCPAGDECDKDLRGDGGDLWRTDIGCDTRLCGYDSIFFVTAGHDESSTWQELGEMMFRTADDVPAAFGPPGAEDGPVLNEAGNPITNYAGTRYVPWTSWRAAANHWPSASRGLTTQAESSGQSVFAHEFSHVRGLPDNYNNPFVAATGRNYTGYWEMMSRGTFNGPGGTHNRWQVPNVGGSGLGPHHMVYFKTSGDGRLDVLAEDEHIQLNRQELADEGVAVVPLKARSAQPDGDLVGLTIELGEGGFTPGACEDRVDDDFWCTPSATNWQNFTMEVVDRVGNDSFTPGHGVLLAQTRPSGYPRVWMVDANPEDIDRVDFYRPGNDEEPGGEPVPVSKGDPRQLDDATFHAGTGSDSEFEYVDEYNDVHFYVLDAYRDDEGTLFYDVAVRNLDGAGEYERGAELGDPVVHPAGASTALVTADLTNTGDAGDGVYGSDVYRLSASVDADGWDVSLPYEVTSAASGESVPIVAHATAGDGAGDVATVTITATSESDPEASATVEFDVTADDVTTTFESAAALVDAYAEQGLLERSERQRLLAQLRVAERSPQRPAERALDRFVEIAEDVAEVGAANLASAALVSVAEELRTHL</sequence>
<gene>
    <name evidence="4" type="ORF">DPM12_15975</name>
</gene>
<feature type="signal peptide" evidence="2">
    <location>
        <begin position="1"/>
        <end position="27"/>
    </location>
</feature>
<comment type="caution">
    <text evidence="4">The sequence shown here is derived from an EMBL/GenBank/DDBJ whole genome shotgun (WGS) entry which is preliminary data.</text>
</comment>